<dbReference type="EMBL" id="BSDZ01000078">
    <property type="protein sequence ID" value="GLI67304.1"/>
    <property type="molecule type" value="Genomic_DNA"/>
</dbReference>
<protein>
    <recommendedName>
        <fullName evidence="10">Guanylate cyclase domain-containing protein</fullName>
    </recommendedName>
</protein>
<feature type="compositionally biased region" description="Low complexity" evidence="8">
    <location>
        <begin position="631"/>
        <end position="643"/>
    </location>
</feature>
<feature type="region of interest" description="Disordered" evidence="8">
    <location>
        <begin position="631"/>
        <end position="677"/>
    </location>
</feature>
<dbReference type="Gene3D" id="3.30.450.40">
    <property type="match status" value="1"/>
</dbReference>
<feature type="transmembrane region" description="Helical" evidence="9">
    <location>
        <begin position="534"/>
        <end position="552"/>
    </location>
</feature>
<evidence type="ECO:0000256" key="4">
    <source>
        <dbReference type="ARBA" id="ARBA00022989"/>
    </source>
</evidence>
<evidence type="ECO:0000256" key="2">
    <source>
        <dbReference type="ARBA" id="ARBA00022692"/>
    </source>
</evidence>
<evidence type="ECO:0000256" key="3">
    <source>
        <dbReference type="ARBA" id="ARBA00022741"/>
    </source>
</evidence>
<feature type="transmembrane region" description="Helical" evidence="9">
    <location>
        <begin position="1933"/>
        <end position="1953"/>
    </location>
</feature>
<feature type="compositionally biased region" description="Gly residues" evidence="8">
    <location>
        <begin position="685"/>
        <end position="697"/>
    </location>
</feature>
<dbReference type="PANTHER" id="PTHR11920">
    <property type="entry name" value="GUANYLYL CYCLASE"/>
    <property type="match status" value="1"/>
</dbReference>
<feature type="transmembrane region" description="Helical" evidence="9">
    <location>
        <begin position="410"/>
        <end position="429"/>
    </location>
</feature>
<dbReference type="InterPro" id="IPR003018">
    <property type="entry name" value="GAF"/>
</dbReference>
<feature type="region of interest" description="Disordered" evidence="8">
    <location>
        <begin position="254"/>
        <end position="286"/>
    </location>
</feature>
<keyword evidence="2 9" id="KW-0812">Transmembrane</keyword>
<feature type="domain" description="Guanylate cyclase" evidence="10">
    <location>
        <begin position="2259"/>
        <end position="2386"/>
    </location>
</feature>
<evidence type="ECO:0000313" key="12">
    <source>
        <dbReference type="Proteomes" id="UP001165090"/>
    </source>
</evidence>
<dbReference type="PANTHER" id="PTHR11920:SF335">
    <property type="entry name" value="GUANYLATE CYCLASE"/>
    <property type="match status" value="1"/>
</dbReference>
<organism evidence="11 12">
    <name type="scientific">Volvox africanus</name>
    <dbReference type="NCBI Taxonomy" id="51714"/>
    <lineage>
        <taxon>Eukaryota</taxon>
        <taxon>Viridiplantae</taxon>
        <taxon>Chlorophyta</taxon>
        <taxon>core chlorophytes</taxon>
        <taxon>Chlorophyceae</taxon>
        <taxon>CS clade</taxon>
        <taxon>Chlamydomonadales</taxon>
        <taxon>Volvocaceae</taxon>
        <taxon>Volvox</taxon>
    </lineage>
</organism>
<evidence type="ECO:0000256" key="6">
    <source>
        <dbReference type="ARBA" id="ARBA00023170"/>
    </source>
</evidence>
<keyword evidence="7" id="KW-0456">Lyase</keyword>
<feature type="compositionally biased region" description="Basic residues" evidence="8">
    <location>
        <begin position="317"/>
        <end position="332"/>
    </location>
</feature>
<dbReference type="SUPFAM" id="SSF55073">
    <property type="entry name" value="Nucleotide cyclase"/>
    <property type="match status" value="1"/>
</dbReference>
<dbReference type="InterPro" id="IPR029016">
    <property type="entry name" value="GAF-like_dom_sf"/>
</dbReference>
<evidence type="ECO:0000256" key="7">
    <source>
        <dbReference type="ARBA" id="ARBA00023239"/>
    </source>
</evidence>
<dbReference type="Gene3D" id="3.30.70.1230">
    <property type="entry name" value="Nucleotide cyclase"/>
    <property type="match status" value="1"/>
</dbReference>
<feature type="region of interest" description="Disordered" evidence="8">
    <location>
        <begin position="682"/>
        <end position="701"/>
    </location>
</feature>
<keyword evidence="12" id="KW-1185">Reference proteome</keyword>
<evidence type="ECO:0000256" key="8">
    <source>
        <dbReference type="SAM" id="MobiDB-lite"/>
    </source>
</evidence>
<reference evidence="11 12" key="1">
    <citation type="journal article" date="2023" name="IScience">
        <title>Expanded male sex-determining region conserved during the evolution of homothallism in the green alga Volvox.</title>
        <authorList>
            <person name="Yamamoto K."/>
            <person name="Matsuzaki R."/>
            <person name="Mahakham W."/>
            <person name="Heman W."/>
            <person name="Sekimoto H."/>
            <person name="Kawachi M."/>
            <person name="Minakuchi Y."/>
            <person name="Toyoda A."/>
            <person name="Nozaki H."/>
        </authorList>
    </citation>
    <scope>NUCLEOTIDE SEQUENCE [LARGE SCALE GENOMIC DNA]</scope>
    <source>
        <strain evidence="11 12">NIES-4468</strain>
    </source>
</reference>
<feature type="transmembrane region" description="Helical" evidence="9">
    <location>
        <begin position="1836"/>
        <end position="1853"/>
    </location>
</feature>
<feature type="transmembrane region" description="Helical" evidence="9">
    <location>
        <begin position="88"/>
        <end position="114"/>
    </location>
</feature>
<sequence length="2475" mass="258150">MLFTSTGYRYVLTEFGRPLALQSSSPPVMLSTQHFSECIRPELLTVPYLLRWWCLRALMLALNVLELDSFASTLASSPPSVWDTADRAFLLLHTLAIVVQVVAAVVPLVSITFFESHHMEINRTIVTVGAIVRAMTACCTPLPHLRAYLLGDVLLYLVHQDELDRYMPHVFAMVALHGLVPFTSWLMAAFIKAASPYGPGRGIGASDFYTLTPPAPGAAAGAARSPQEELLGGLGILMAAVAAHKAYRELVGDKEQDVVSQHGHARGPSGADGGAVRPRESPSASLSVRRMITATWALSPRNPGHPRSWVMAFHPHQHHPRHHQHHQHHQQQHRLPSQQQLGTGGDCDGDNDCNGLGALSSTAGGTMDQLPPRSLSRAFAWRLATVAVLHAQALAASVRYAPTVWPPNPALAAQAVSVLSLAAAAVVSLQRLRGGAGTLGALNALCFVGVAFVVLNRLIEILHMDYGDIPTAGIGGDRSFISVKAMVASAPPAPTPTPPLATAKPGGAAGASLFCSLAVVALTLLSVSDSRGAANAQLLVITAMLHVAMLLRAARFRVAGGGRDHDSGPDEAAVGSGVSLVLTTVIATVRSMLSALPASPLLIYLMPLLSYLIFPVVHVPKWVAPAKGPTAANTPNGAATSTPLSRSPTGSQCITHDKPSRQQQQRLSTFNPADVHSARDRLRRGGGVFGPGGGGGSSWLTSRPRFSTSCPGMAAITAGTAAPFAVNGRTRDRCARVRGSLPSVSTGPCPSSALPTADNGSCLKNYGGASGGGGGGVCVHVSGGGSGNGIAVIRRLLVDTLASSGHGGVSDAGGHPPASLLPALNRTTTGIETVSVTVAAAAESCSETGTAQSVVEDEFSRRTVSAPAHGCIELPQPPQLLPLMAPTCIKHSTDTDSVLPLRGAASETAATTPALTALSWVARAGTALVAAEAPIMASPPLSVASLAAAWDASAKTIDASTIGDQPQWPMGSNALAVAPDRLSAHLPADVKPPTRRRGTSSTLDQNALMGKRVQGDDDDNNNGQEANKLRKLVRDTSCYRFQPVPDEGVAGSGAVTDPTVAGLASQSPSHWLDSGARAPCFPSWCSSSGSKGYDGASGSGVSSAVGVRCSGVGARVGVGVRGRDVIGSGEIATGISASGGGTGDGHSDSDGSGGGDVSNTGNVQAPSMQLKLDISDCAAPAAAASIPPSRTPLSPFRTLLSSPKYEGGPVGMHCCLEPYPEDHSKCSPTASIPATDNDKANSAFAAASLGSHTAAEAEAAAAAAAPTVATVIPPMVATASTNNNRTGSRWLRLRALSAHVLGLRNRSVNAPQLSPRTPKPRAFRQASILSFSFAKSWRCARDSTGSWGTWASQADMRSASVNGEAVDSGSGGITGGIHSHTADDGLASIANTGADPWVDVTSPTTSTRWAPATPKQPRTTTTTLQALDASKVFKSHKSQHGSTSAGGGGSCYGGAPATHHSRSPSISISGAGLPGDDVSPKNHPRMHSGCVGTTPILPLLRTASSQHQEAVAAAAATMGATAAAAVVVAGNLGLDGGVFWGRSSTSTTSEQPTERLPSSTPGAVNNCDARSEGPAAAAAAAPLLDHGCGWDTGGMCMLTRGLPTCRSRQVSYTGSGDTFSGSLPAVAIQPSEQTPAARSASASVGSGDAAAAIAVAAEPVVGPAQSEDEQTLGEDQLWIAFEVPVVLTNTLDATLKLFAGGTSGGGALASRVLPAIAVGAYCISCLAHAAALFSPRWAAAAHRHRQLLHSLRQLLCRLLVHGALAAVGHEHRVTPMRAWALVGGLWAILRLRQRLFLQVFPIMALAYYAVHELQHWQTSTPYGRLYDLMRFHLDPLLSYVVTGTAMMGLARILRQLRSTAWGRRVLSSMGSFTEPRQLAQAVLAFAIALQFMPQLIAKQASLLSWMAGQLDRVGLGSLLILVSPTRESQNNDLAVGAVVALFLGVSALQALVLRLPFLQSPRYVWYCKQHVKVLSFMDAVMLSDNSVATILEAFKCATAEAFAGFSVDVALLVADDAEYGDEYGKDGDAADPPLLAAAGASVALHRVHEGTSSLSSHRDQAAAATTHMETCGAGAVAGEDGLLQTSGPLLSRAALGTTPRKRQQVRWLPLNALESLAYATSQRLIVFTNDYSTTSLLFQDWTVLYKSGAGAAMMVVPLVFNGRDLGALEIVSPRPDVFDDQMRRIAVEFSTQLGQVLYNKVVEHEASVGNRLLLEIMPSAVAEQVKRQVLQRGLNDTQQTLSAGASETIVYKHWHPQVSVLFADVMGYTRLSCEVEPEVVMLLLHVLFAKLDALCDQYGCYKVNTIGDCYIACTGLLVEVEDHAQQLVDFGKALLQACSEVDNPMGGKIKMRVGINSGRVMSGIVGKTRPHFTLYGDCVNTASRMESTGLPGTIQITEETYMQLGEQERALWGERRSVQVKGKGAMQTYVFRNEAGAAALAEEEAAASAASPDTSAATIGNWDAYVEPVECDWQI</sequence>
<gene>
    <name evidence="11" type="ORF">VaNZ11_011490</name>
</gene>
<comment type="subcellular location">
    <subcellularLocation>
        <location evidence="1">Membrane</location>
    </subcellularLocation>
</comment>
<feature type="region of interest" description="Disordered" evidence="8">
    <location>
        <begin position="1134"/>
        <end position="1163"/>
    </location>
</feature>
<keyword evidence="4 9" id="KW-1133">Transmembrane helix</keyword>
<evidence type="ECO:0000259" key="10">
    <source>
        <dbReference type="PROSITE" id="PS50125"/>
    </source>
</evidence>
<keyword evidence="5 9" id="KW-0472">Membrane</keyword>
<dbReference type="SUPFAM" id="SSF55781">
    <property type="entry name" value="GAF domain-like"/>
    <property type="match status" value="1"/>
</dbReference>
<feature type="region of interest" description="Disordered" evidence="8">
    <location>
        <begin position="1433"/>
        <end position="1490"/>
    </location>
</feature>
<feature type="region of interest" description="Disordered" evidence="8">
    <location>
        <begin position="985"/>
        <end position="1028"/>
    </location>
</feature>
<evidence type="ECO:0000256" key="5">
    <source>
        <dbReference type="ARBA" id="ARBA00023136"/>
    </source>
</evidence>
<feature type="compositionally biased region" description="Polar residues" evidence="8">
    <location>
        <begin position="644"/>
        <end position="654"/>
    </location>
</feature>
<keyword evidence="6" id="KW-0675">Receptor</keyword>
<dbReference type="InterPro" id="IPR001054">
    <property type="entry name" value="A/G_cyclase"/>
</dbReference>
<dbReference type="Pfam" id="PF13185">
    <property type="entry name" value="GAF_2"/>
    <property type="match status" value="1"/>
</dbReference>
<dbReference type="InterPro" id="IPR050401">
    <property type="entry name" value="Cyclic_nucleotide_synthase"/>
</dbReference>
<name>A0ABQ5SBZ4_9CHLO</name>
<dbReference type="Proteomes" id="UP001165090">
    <property type="component" value="Unassembled WGS sequence"/>
</dbReference>
<feature type="region of interest" description="Disordered" evidence="8">
    <location>
        <begin position="317"/>
        <end position="348"/>
    </location>
</feature>
<dbReference type="InterPro" id="IPR029787">
    <property type="entry name" value="Nucleotide_cyclase"/>
</dbReference>
<feature type="transmembrane region" description="Helical" evidence="9">
    <location>
        <begin position="1712"/>
        <end position="1733"/>
    </location>
</feature>
<feature type="transmembrane region" description="Helical" evidence="9">
    <location>
        <begin position="169"/>
        <end position="191"/>
    </location>
</feature>
<dbReference type="Pfam" id="PF00211">
    <property type="entry name" value="Guanylate_cyc"/>
    <property type="match status" value="1"/>
</dbReference>
<feature type="transmembrane region" description="Helical" evidence="9">
    <location>
        <begin position="379"/>
        <end position="398"/>
    </location>
</feature>
<feature type="region of interest" description="Disordered" evidence="8">
    <location>
        <begin position="1401"/>
        <end position="1420"/>
    </location>
</feature>
<feature type="transmembrane region" description="Helical" evidence="9">
    <location>
        <begin position="601"/>
        <end position="619"/>
    </location>
</feature>
<feature type="transmembrane region" description="Helical" evidence="9">
    <location>
        <begin position="441"/>
        <end position="459"/>
    </location>
</feature>
<dbReference type="PROSITE" id="PS50125">
    <property type="entry name" value="GUANYLATE_CYCLASE_2"/>
    <property type="match status" value="1"/>
</dbReference>
<evidence type="ECO:0000256" key="9">
    <source>
        <dbReference type="SAM" id="Phobius"/>
    </source>
</evidence>
<accession>A0ABQ5SBZ4</accession>
<feature type="transmembrane region" description="Helical" evidence="9">
    <location>
        <begin position="508"/>
        <end position="527"/>
    </location>
</feature>
<proteinExistence type="predicted"/>
<evidence type="ECO:0000256" key="1">
    <source>
        <dbReference type="ARBA" id="ARBA00004370"/>
    </source>
</evidence>
<feature type="transmembrane region" description="Helical" evidence="9">
    <location>
        <begin position="1795"/>
        <end position="1816"/>
    </location>
</feature>
<evidence type="ECO:0000313" key="11">
    <source>
        <dbReference type="EMBL" id="GLI67304.1"/>
    </source>
</evidence>
<comment type="caution">
    <text evidence="11">The sequence shown here is derived from an EMBL/GenBank/DDBJ whole genome shotgun (WGS) entry which is preliminary data.</text>
</comment>
<dbReference type="SMART" id="SM00044">
    <property type="entry name" value="CYCc"/>
    <property type="match status" value="1"/>
</dbReference>
<feature type="compositionally biased region" description="Polar residues" evidence="8">
    <location>
        <begin position="661"/>
        <end position="671"/>
    </location>
</feature>
<feature type="region of interest" description="Disordered" evidence="8">
    <location>
        <begin position="1543"/>
        <end position="1563"/>
    </location>
</feature>
<dbReference type="CDD" id="cd07302">
    <property type="entry name" value="CHD"/>
    <property type="match status" value="1"/>
</dbReference>
<feature type="transmembrane region" description="Helical" evidence="9">
    <location>
        <begin position="572"/>
        <end position="589"/>
    </location>
</feature>
<keyword evidence="3" id="KW-0547">Nucleotide-binding</keyword>